<feature type="domain" description="RNase H type-1" evidence="1">
    <location>
        <begin position="769"/>
        <end position="899"/>
    </location>
</feature>
<dbReference type="InterPro" id="IPR012337">
    <property type="entry name" value="RNaseH-like_sf"/>
</dbReference>
<dbReference type="Proteomes" id="UP001234989">
    <property type="component" value="Chromosome 6"/>
</dbReference>
<dbReference type="InterPro" id="IPR002156">
    <property type="entry name" value="RNaseH_domain"/>
</dbReference>
<gene>
    <name evidence="2" type="ORF">MTR67_026206</name>
</gene>
<name>A0AAF0R031_SOLVR</name>
<dbReference type="Gene3D" id="3.30.420.10">
    <property type="entry name" value="Ribonuclease H-like superfamily/Ribonuclease H"/>
    <property type="match status" value="1"/>
</dbReference>
<dbReference type="GO" id="GO:0004523">
    <property type="term" value="F:RNA-DNA hybrid ribonuclease activity"/>
    <property type="evidence" value="ECO:0007669"/>
    <property type="project" value="InterPro"/>
</dbReference>
<dbReference type="PANTHER" id="PTHR47723">
    <property type="entry name" value="OS05G0353850 PROTEIN"/>
    <property type="match status" value="1"/>
</dbReference>
<sequence>MIAILEPFSDQGHVNMFKSMLAMDNATSNVNGKIWLFWINDLTCKVLKNDEQQITCEINHTEAPGTYIKTFVYAKCKDYLRRPLWDRLLHFADTRDDTPWCTVGDFNVITDTEEKLGGIPYNMRKSIEFIGVIEACGLMDLGFNGPKFTWSNQRGINFRIWKRLDRAMVNDRWLQIMPHTTITHLPSVGSDHCPLLMEMAVRPENHIKYFRFLNCWADQPEFTETVTNCWNRPIEGHPMWIFHQKSKRLASTLSFWSKMQFGDIYAKVRDYEERVRQAEEDLIHNNTEEQRTKLHGINAEYIKFMKLEDSILKQKTQLQWFKEGDGNSKYFHALIRGRRRRLFIHKILKDNDEWVQGDDHIAQAASTSTPSTVMKQIQGIMADFFWGWRNDKKKYHWSSWKNLSFPYDEGGIGVRTMNDVYQAFQFKQWWTFRSKQTLWGDFLRAKYCQRSHPISKKWDTGESQAWRLLMKNKHTVESNIQWKIRNGSCSFWWDNWLGVGPLAHFTQNSNRFNIDSVSEFIENGHWNMPKVLRVAPPSQVHNILSMQLQLQQGLPDQAVWKLNTSGLFSVSSAWNSIREKKEKTKINTYTWHPKIPFKCSFLLWRAIRGKLPTNEKLLSFGMEPSDCHCCHSPGIDTIEHIFNSGDFAKAVWKYFAISLGIQTDFLPLRNMIMRWWSVTHNNEAHKLILQSTPIFICWNLWKNRCAAKYGGKQSNIARVKHLVILDTFKLLHTVFPYISWPLRWNMLCNVIEKCTQDTKVTAVQWTKPPYRWVKLNTDGSALSNPGSIGAGGVIRNHLGEIILAFSTPLGTGTNNQAEVEAAIFGITWCIHMKYNYVILEVDSQLLVDWLKNSKSIPWNISSQIHQLHQLVTQLDQFKCTHTFREANFVADVLSKHSHQIPNPQVYFNSQQLPKLAAAYFQQDLAGMASFRRRKLRRIKEPP</sequence>
<evidence type="ECO:0000313" key="3">
    <source>
        <dbReference type="Proteomes" id="UP001234989"/>
    </source>
</evidence>
<dbReference type="InterPro" id="IPR036691">
    <property type="entry name" value="Endo/exonu/phosph_ase_sf"/>
</dbReference>
<evidence type="ECO:0000259" key="1">
    <source>
        <dbReference type="PROSITE" id="PS50879"/>
    </source>
</evidence>
<dbReference type="SUPFAM" id="SSF56219">
    <property type="entry name" value="DNase I-like"/>
    <property type="match status" value="1"/>
</dbReference>
<dbReference type="PANTHER" id="PTHR47723:SF7">
    <property type="entry name" value="RNASE H FAMILY PROTEIN"/>
    <property type="match status" value="1"/>
</dbReference>
<dbReference type="InterPro" id="IPR044730">
    <property type="entry name" value="RNase_H-like_dom_plant"/>
</dbReference>
<dbReference type="InterPro" id="IPR053151">
    <property type="entry name" value="RNase_H-like"/>
</dbReference>
<dbReference type="GO" id="GO:0003676">
    <property type="term" value="F:nucleic acid binding"/>
    <property type="evidence" value="ECO:0007669"/>
    <property type="project" value="InterPro"/>
</dbReference>
<dbReference type="SUPFAM" id="SSF53098">
    <property type="entry name" value="Ribonuclease H-like"/>
    <property type="match status" value="1"/>
</dbReference>
<dbReference type="Gene3D" id="3.60.10.10">
    <property type="entry name" value="Endonuclease/exonuclease/phosphatase"/>
    <property type="match status" value="1"/>
</dbReference>
<dbReference type="InterPro" id="IPR036397">
    <property type="entry name" value="RNaseH_sf"/>
</dbReference>
<dbReference type="InterPro" id="IPR026960">
    <property type="entry name" value="RVT-Znf"/>
</dbReference>
<organism evidence="2 3">
    <name type="scientific">Solanum verrucosum</name>
    <dbReference type="NCBI Taxonomy" id="315347"/>
    <lineage>
        <taxon>Eukaryota</taxon>
        <taxon>Viridiplantae</taxon>
        <taxon>Streptophyta</taxon>
        <taxon>Embryophyta</taxon>
        <taxon>Tracheophyta</taxon>
        <taxon>Spermatophyta</taxon>
        <taxon>Magnoliopsida</taxon>
        <taxon>eudicotyledons</taxon>
        <taxon>Gunneridae</taxon>
        <taxon>Pentapetalae</taxon>
        <taxon>asterids</taxon>
        <taxon>lamiids</taxon>
        <taxon>Solanales</taxon>
        <taxon>Solanaceae</taxon>
        <taxon>Solanoideae</taxon>
        <taxon>Solaneae</taxon>
        <taxon>Solanum</taxon>
    </lineage>
</organism>
<evidence type="ECO:0000313" key="2">
    <source>
        <dbReference type="EMBL" id="WMV32821.1"/>
    </source>
</evidence>
<proteinExistence type="predicted"/>
<dbReference type="Pfam" id="PF13966">
    <property type="entry name" value="zf-RVT"/>
    <property type="match status" value="1"/>
</dbReference>
<dbReference type="AlphaFoldDB" id="A0AAF0R031"/>
<protein>
    <recommendedName>
        <fullName evidence="1">RNase H type-1 domain-containing protein</fullName>
    </recommendedName>
</protein>
<reference evidence="2" key="1">
    <citation type="submission" date="2023-08" db="EMBL/GenBank/DDBJ databases">
        <title>A de novo genome assembly of Solanum verrucosum Schlechtendal, a Mexican diploid species geographically isolated from the other diploid A-genome species in potato relatives.</title>
        <authorList>
            <person name="Hosaka K."/>
        </authorList>
    </citation>
    <scope>NUCLEOTIDE SEQUENCE</scope>
    <source>
        <tissue evidence="2">Young leaves</tissue>
    </source>
</reference>
<dbReference type="Pfam" id="PF13456">
    <property type="entry name" value="RVT_3"/>
    <property type="match status" value="1"/>
</dbReference>
<dbReference type="PROSITE" id="PS50879">
    <property type="entry name" value="RNASE_H_1"/>
    <property type="match status" value="1"/>
</dbReference>
<dbReference type="CDD" id="cd06222">
    <property type="entry name" value="RNase_H_like"/>
    <property type="match status" value="1"/>
</dbReference>
<accession>A0AAF0R031</accession>
<keyword evidence="3" id="KW-1185">Reference proteome</keyword>
<dbReference type="EMBL" id="CP133617">
    <property type="protein sequence ID" value="WMV32821.1"/>
    <property type="molecule type" value="Genomic_DNA"/>
</dbReference>